<dbReference type="Gene3D" id="2.50.20.10">
    <property type="entry name" value="Lipoprotein localisation LolA/LolB/LppX"/>
    <property type="match status" value="1"/>
</dbReference>
<keyword evidence="12" id="KW-1185">Reference proteome</keyword>
<dbReference type="SUPFAM" id="SSF89392">
    <property type="entry name" value="Prokaryotic lipoproteins and lipoprotein localization factors"/>
    <property type="match status" value="1"/>
</dbReference>
<comment type="subunit">
    <text evidence="3">Monomer.</text>
</comment>
<dbReference type="InterPro" id="IPR004564">
    <property type="entry name" value="OM_lipoprot_carrier_LolA-like"/>
</dbReference>
<evidence type="ECO:0000256" key="7">
    <source>
        <dbReference type="ARBA" id="ARBA00022764"/>
    </source>
</evidence>
<dbReference type="Pfam" id="PF03548">
    <property type="entry name" value="LolA"/>
    <property type="match status" value="1"/>
</dbReference>
<evidence type="ECO:0000313" key="11">
    <source>
        <dbReference type="EMBL" id="GAA5102191.1"/>
    </source>
</evidence>
<feature type="signal peptide" evidence="10">
    <location>
        <begin position="1"/>
        <end position="23"/>
    </location>
</feature>
<evidence type="ECO:0000256" key="5">
    <source>
        <dbReference type="ARBA" id="ARBA00022448"/>
    </source>
</evidence>
<keyword evidence="7" id="KW-0574">Periplasm</keyword>
<proteinExistence type="inferred from homology"/>
<keyword evidence="6 10" id="KW-0732">Signal</keyword>
<evidence type="ECO:0000256" key="8">
    <source>
        <dbReference type="ARBA" id="ARBA00022927"/>
    </source>
</evidence>
<organism evidence="11 12">
    <name type="scientific">Wohlfahrtiimonas larvae</name>
    <dbReference type="NCBI Taxonomy" id="1157986"/>
    <lineage>
        <taxon>Bacteria</taxon>
        <taxon>Pseudomonadati</taxon>
        <taxon>Pseudomonadota</taxon>
        <taxon>Gammaproteobacteria</taxon>
        <taxon>Cardiobacteriales</taxon>
        <taxon>Ignatzschineriaceae</taxon>
        <taxon>Wohlfahrtiimonas</taxon>
    </lineage>
</organism>
<keyword evidence="11" id="KW-0449">Lipoprotein</keyword>
<dbReference type="InterPro" id="IPR029046">
    <property type="entry name" value="LolA/LolB/LppX"/>
</dbReference>
<dbReference type="PANTHER" id="PTHR35869:SF1">
    <property type="entry name" value="OUTER-MEMBRANE LIPOPROTEIN CARRIER PROTEIN"/>
    <property type="match status" value="1"/>
</dbReference>
<dbReference type="InterPro" id="IPR018323">
    <property type="entry name" value="OM_lipoprot_carrier_LolA_Pbac"/>
</dbReference>
<reference evidence="12" key="1">
    <citation type="journal article" date="2019" name="Int. J. Syst. Evol. Microbiol.">
        <title>The Global Catalogue of Microorganisms (GCM) 10K type strain sequencing project: providing services to taxonomists for standard genome sequencing and annotation.</title>
        <authorList>
            <consortium name="The Broad Institute Genomics Platform"/>
            <consortium name="The Broad Institute Genome Sequencing Center for Infectious Disease"/>
            <person name="Wu L."/>
            <person name="Ma J."/>
        </authorList>
    </citation>
    <scope>NUCLEOTIDE SEQUENCE [LARGE SCALE GENOMIC DNA]</scope>
    <source>
        <strain evidence="12">JCM 18424</strain>
    </source>
</reference>
<gene>
    <name evidence="11" type="primary">lolA</name>
    <name evidence="11" type="ORF">GCM10023338_19150</name>
</gene>
<keyword evidence="8" id="KW-0653">Protein transport</keyword>
<evidence type="ECO:0000256" key="4">
    <source>
        <dbReference type="ARBA" id="ARBA00014035"/>
    </source>
</evidence>
<feature type="chain" id="PRO_5047477517" description="Outer-membrane lipoprotein carrier protein" evidence="10">
    <location>
        <begin position="24"/>
        <end position="205"/>
    </location>
</feature>
<evidence type="ECO:0000256" key="1">
    <source>
        <dbReference type="ARBA" id="ARBA00004418"/>
    </source>
</evidence>
<accession>A0ABP9N019</accession>
<dbReference type="EMBL" id="BAABKE010000006">
    <property type="protein sequence ID" value="GAA5102191.1"/>
    <property type="molecule type" value="Genomic_DNA"/>
</dbReference>
<evidence type="ECO:0000256" key="2">
    <source>
        <dbReference type="ARBA" id="ARBA00007615"/>
    </source>
</evidence>
<keyword evidence="9" id="KW-0143">Chaperone</keyword>
<dbReference type="PANTHER" id="PTHR35869">
    <property type="entry name" value="OUTER-MEMBRANE LIPOPROTEIN CARRIER PROTEIN"/>
    <property type="match status" value="1"/>
</dbReference>
<evidence type="ECO:0000256" key="10">
    <source>
        <dbReference type="SAM" id="SignalP"/>
    </source>
</evidence>
<dbReference type="Proteomes" id="UP001500631">
    <property type="component" value="Unassembled WGS sequence"/>
</dbReference>
<evidence type="ECO:0000256" key="9">
    <source>
        <dbReference type="ARBA" id="ARBA00023186"/>
    </source>
</evidence>
<dbReference type="NCBIfam" id="TIGR00547">
    <property type="entry name" value="lolA"/>
    <property type="match status" value="1"/>
</dbReference>
<comment type="caution">
    <text evidence="11">The sequence shown here is derived from an EMBL/GenBank/DDBJ whole genome shotgun (WGS) entry which is preliminary data.</text>
</comment>
<evidence type="ECO:0000256" key="6">
    <source>
        <dbReference type="ARBA" id="ARBA00022729"/>
    </source>
</evidence>
<comment type="subcellular location">
    <subcellularLocation>
        <location evidence="1">Periplasm</location>
    </subcellularLocation>
</comment>
<keyword evidence="5" id="KW-0813">Transport</keyword>
<sequence>MLKKVSLLSALATVMFVPTFANEAFLVNYFNDLATIQADFEQTVIQQKNKEISSGELKIRKKTAKNSIAGFYFDYTMPFEQKLISDGKKLWHYDVDLEQVVIKNLANFEQDSPMFMIFNNQSLNTQFEIKTLKNESKYRLTPKKKGDISSIEIEFNKGNISKVSAKQTNGSLDLKLSNVKMNANINNSVFTLKVPKGVDVIDETK</sequence>
<name>A0ABP9N019_9GAMM</name>
<protein>
    <recommendedName>
        <fullName evidence="4">Outer-membrane lipoprotein carrier protein</fullName>
    </recommendedName>
</protein>
<dbReference type="RefSeq" id="WP_077926364.1">
    <property type="nucleotide sequence ID" value="NZ_BAABKE010000006.1"/>
</dbReference>
<evidence type="ECO:0000313" key="12">
    <source>
        <dbReference type="Proteomes" id="UP001500631"/>
    </source>
</evidence>
<comment type="similarity">
    <text evidence="2">Belongs to the LolA family.</text>
</comment>
<dbReference type="CDD" id="cd16325">
    <property type="entry name" value="LolA"/>
    <property type="match status" value="1"/>
</dbReference>
<evidence type="ECO:0000256" key="3">
    <source>
        <dbReference type="ARBA" id="ARBA00011245"/>
    </source>
</evidence>